<dbReference type="KEGG" id="rml:FF011L_27580"/>
<feature type="modified residue" description="4-aspartylphosphate" evidence="6">
    <location>
        <position position="54"/>
    </location>
</feature>
<dbReference type="GO" id="GO:0000156">
    <property type="term" value="F:phosphorelay response regulator activity"/>
    <property type="evidence" value="ECO:0007669"/>
    <property type="project" value="TreeGrafter"/>
</dbReference>
<dbReference type="GO" id="GO:0032993">
    <property type="term" value="C:protein-DNA complex"/>
    <property type="evidence" value="ECO:0007669"/>
    <property type="project" value="TreeGrafter"/>
</dbReference>
<reference evidence="8 9" key="1">
    <citation type="submission" date="2019-02" db="EMBL/GenBank/DDBJ databases">
        <title>Deep-cultivation of Planctomycetes and their phenomic and genomic characterization uncovers novel biology.</title>
        <authorList>
            <person name="Wiegand S."/>
            <person name="Jogler M."/>
            <person name="Boedeker C."/>
            <person name="Pinto D."/>
            <person name="Vollmers J."/>
            <person name="Rivas-Marin E."/>
            <person name="Kohn T."/>
            <person name="Peeters S.H."/>
            <person name="Heuer A."/>
            <person name="Rast P."/>
            <person name="Oberbeckmann S."/>
            <person name="Bunk B."/>
            <person name="Jeske O."/>
            <person name="Meyerdierks A."/>
            <person name="Storesund J.E."/>
            <person name="Kallscheuer N."/>
            <person name="Luecker S."/>
            <person name="Lage O.M."/>
            <person name="Pohl T."/>
            <person name="Merkel B.J."/>
            <person name="Hornburger P."/>
            <person name="Mueller R.-W."/>
            <person name="Bruemmer F."/>
            <person name="Labrenz M."/>
            <person name="Spormann A.M."/>
            <person name="Op den Camp H."/>
            <person name="Overmann J."/>
            <person name="Amann R."/>
            <person name="Jetten M.S.M."/>
            <person name="Mascher T."/>
            <person name="Medema M.H."/>
            <person name="Devos D.P."/>
            <person name="Kaster A.-K."/>
            <person name="Ovreas L."/>
            <person name="Rohde M."/>
            <person name="Galperin M.Y."/>
            <person name="Jogler C."/>
        </authorList>
    </citation>
    <scope>NUCLEOTIDE SEQUENCE [LARGE SCALE GENOMIC DNA]</scope>
    <source>
        <strain evidence="8 9">FF011L</strain>
    </source>
</reference>
<dbReference type="RefSeq" id="WP_145352052.1">
    <property type="nucleotide sequence ID" value="NZ_CP036262.1"/>
</dbReference>
<keyword evidence="2" id="KW-0902">Two-component regulatory system</keyword>
<dbReference type="AlphaFoldDB" id="A0A517MGH1"/>
<keyword evidence="1 6" id="KW-0597">Phosphoprotein</keyword>
<evidence type="ECO:0000259" key="7">
    <source>
        <dbReference type="PROSITE" id="PS50110"/>
    </source>
</evidence>
<dbReference type="PANTHER" id="PTHR48111">
    <property type="entry name" value="REGULATOR OF RPOS"/>
    <property type="match status" value="1"/>
</dbReference>
<evidence type="ECO:0000256" key="6">
    <source>
        <dbReference type="PROSITE-ProRule" id="PRU00169"/>
    </source>
</evidence>
<feature type="domain" description="Response regulatory" evidence="7">
    <location>
        <begin position="5"/>
        <end position="118"/>
    </location>
</feature>
<keyword evidence="4" id="KW-0238">DNA-binding</keyword>
<gene>
    <name evidence="8" type="ORF">FF011L_27580</name>
</gene>
<keyword evidence="9" id="KW-1185">Reference proteome</keyword>
<keyword evidence="5" id="KW-0804">Transcription</keyword>
<protein>
    <submittedName>
        <fullName evidence="8">Response regulator receiver protein</fullName>
    </submittedName>
</protein>
<dbReference type="OrthoDB" id="9788090at2"/>
<evidence type="ECO:0000313" key="8">
    <source>
        <dbReference type="EMBL" id="QDS93981.1"/>
    </source>
</evidence>
<dbReference type="Gene3D" id="3.40.50.2300">
    <property type="match status" value="1"/>
</dbReference>
<dbReference type="EMBL" id="CP036262">
    <property type="protein sequence ID" value="QDS93981.1"/>
    <property type="molecule type" value="Genomic_DNA"/>
</dbReference>
<dbReference type="SUPFAM" id="SSF52172">
    <property type="entry name" value="CheY-like"/>
    <property type="match status" value="1"/>
</dbReference>
<dbReference type="Pfam" id="PF00072">
    <property type="entry name" value="Response_reg"/>
    <property type="match status" value="1"/>
</dbReference>
<dbReference type="GO" id="GO:0006355">
    <property type="term" value="P:regulation of DNA-templated transcription"/>
    <property type="evidence" value="ECO:0007669"/>
    <property type="project" value="TreeGrafter"/>
</dbReference>
<dbReference type="PANTHER" id="PTHR48111:SF1">
    <property type="entry name" value="TWO-COMPONENT RESPONSE REGULATOR ORR33"/>
    <property type="match status" value="1"/>
</dbReference>
<dbReference type="GO" id="GO:0000976">
    <property type="term" value="F:transcription cis-regulatory region binding"/>
    <property type="evidence" value="ECO:0007669"/>
    <property type="project" value="TreeGrafter"/>
</dbReference>
<evidence type="ECO:0000256" key="3">
    <source>
        <dbReference type="ARBA" id="ARBA00023015"/>
    </source>
</evidence>
<evidence type="ECO:0000256" key="5">
    <source>
        <dbReference type="ARBA" id="ARBA00023163"/>
    </source>
</evidence>
<evidence type="ECO:0000313" key="9">
    <source>
        <dbReference type="Proteomes" id="UP000320672"/>
    </source>
</evidence>
<dbReference type="InterPro" id="IPR011006">
    <property type="entry name" value="CheY-like_superfamily"/>
</dbReference>
<keyword evidence="3" id="KW-0805">Transcription regulation</keyword>
<accession>A0A517MGH1</accession>
<sequence length="118" mass="12785">MAEKRVLVVDDDADIRVNIKDILDDLGHHTDTACDGPEALRLAGDQHYDMVLLDHQMPGMDGTTLHGELQKIQPTIVSVMITAHAGSTGAKRALGLGVVRVLCKPVDLNELLHLVDES</sequence>
<organism evidence="8 9">
    <name type="scientific">Roseimaritima multifibrata</name>
    <dbReference type="NCBI Taxonomy" id="1930274"/>
    <lineage>
        <taxon>Bacteria</taxon>
        <taxon>Pseudomonadati</taxon>
        <taxon>Planctomycetota</taxon>
        <taxon>Planctomycetia</taxon>
        <taxon>Pirellulales</taxon>
        <taxon>Pirellulaceae</taxon>
        <taxon>Roseimaritima</taxon>
    </lineage>
</organism>
<evidence type="ECO:0000256" key="4">
    <source>
        <dbReference type="ARBA" id="ARBA00023125"/>
    </source>
</evidence>
<dbReference type="InterPro" id="IPR001789">
    <property type="entry name" value="Sig_transdc_resp-reg_receiver"/>
</dbReference>
<dbReference type="GO" id="GO:0005829">
    <property type="term" value="C:cytosol"/>
    <property type="evidence" value="ECO:0007669"/>
    <property type="project" value="TreeGrafter"/>
</dbReference>
<name>A0A517MGH1_9BACT</name>
<dbReference type="InterPro" id="IPR039420">
    <property type="entry name" value="WalR-like"/>
</dbReference>
<proteinExistence type="predicted"/>
<dbReference type="Proteomes" id="UP000320672">
    <property type="component" value="Chromosome"/>
</dbReference>
<evidence type="ECO:0000256" key="1">
    <source>
        <dbReference type="ARBA" id="ARBA00022553"/>
    </source>
</evidence>
<evidence type="ECO:0000256" key="2">
    <source>
        <dbReference type="ARBA" id="ARBA00023012"/>
    </source>
</evidence>
<dbReference type="PROSITE" id="PS50110">
    <property type="entry name" value="RESPONSE_REGULATORY"/>
    <property type="match status" value="1"/>
</dbReference>
<dbReference type="SMART" id="SM00448">
    <property type="entry name" value="REC"/>
    <property type="match status" value="1"/>
</dbReference>